<dbReference type="NCBIfam" id="TIGR00580">
    <property type="entry name" value="mfd"/>
    <property type="match status" value="1"/>
</dbReference>
<protein>
    <submittedName>
        <fullName evidence="13">Transcription-repair coupling factor</fullName>
    </submittedName>
</protein>
<evidence type="ECO:0000256" key="9">
    <source>
        <dbReference type="ARBA" id="ARBA00023204"/>
    </source>
</evidence>
<dbReference type="Gene3D" id="3.40.50.11180">
    <property type="match status" value="1"/>
</dbReference>
<dbReference type="InterPro" id="IPR047112">
    <property type="entry name" value="RecG/Mfd"/>
</dbReference>
<dbReference type="Gene3D" id="2.40.10.170">
    <property type="match status" value="1"/>
</dbReference>
<evidence type="ECO:0000256" key="5">
    <source>
        <dbReference type="ARBA" id="ARBA00022801"/>
    </source>
</evidence>
<dbReference type="EMBL" id="FAXA01000464">
    <property type="protein sequence ID" value="CUV05761.1"/>
    <property type="molecule type" value="Genomic_DNA"/>
</dbReference>
<feature type="domain" description="Helicase ATP-binding" evidence="11">
    <location>
        <begin position="651"/>
        <end position="812"/>
    </location>
</feature>
<keyword evidence="5" id="KW-0378">Hydrolase</keyword>
<dbReference type="GO" id="GO:0005524">
    <property type="term" value="F:ATP binding"/>
    <property type="evidence" value="ECO:0007669"/>
    <property type="project" value="UniProtKB-KW"/>
</dbReference>
<dbReference type="Gene3D" id="3.40.50.300">
    <property type="entry name" value="P-loop containing nucleotide triphosphate hydrolases"/>
    <property type="match status" value="2"/>
</dbReference>
<dbReference type="InterPro" id="IPR014001">
    <property type="entry name" value="Helicase_ATP-bd"/>
</dbReference>
<dbReference type="SUPFAM" id="SSF52540">
    <property type="entry name" value="P-loop containing nucleoside triphosphate hydrolases"/>
    <property type="match status" value="2"/>
</dbReference>
<dbReference type="SUPFAM" id="SSF143517">
    <property type="entry name" value="TRCF domain-like"/>
    <property type="match status" value="1"/>
</dbReference>
<comment type="subcellular location">
    <subcellularLocation>
        <location evidence="1">Cytoplasm</location>
    </subcellularLocation>
</comment>
<dbReference type="Gene3D" id="3.90.1150.50">
    <property type="entry name" value="Transcription-repair-coupling factor, D7 domain"/>
    <property type="match status" value="1"/>
</dbReference>
<evidence type="ECO:0000256" key="7">
    <source>
        <dbReference type="ARBA" id="ARBA00022840"/>
    </source>
</evidence>
<evidence type="ECO:0000256" key="3">
    <source>
        <dbReference type="ARBA" id="ARBA00022741"/>
    </source>
</evidence>
<evidence type="ECO:0000256" key="10">
    <source>
        <dbReference type="SAM" id="MobiDB-lite"/>
    </source>
</evidence>
<evidence type="ECO:0000313" key="13">
    <source>
        <dbReference type="EMBL" id="CUV05761.1"/>
    </source>
</evidence>
<accession>A0A160VCY5</accession>
<keyword evidence="9" id="KW-0234">DNA repair</keyword>
<sequence>MTLKGVLESLDRHPEHRRNVDASGKPAEKTGDGSGVTVRQGARAAFLASLWCRQNGPILVVTPRPDDARRLHDQLLTYLGEDQPIHLLPEPEVLPFERLAVDANTSNQRLTALAALASAGNFVGSPPEISPIVVCSVGSALLYTLRPELMAGVFPPTGELSVWKKGDRIRIATLLGQWLDLGYHNEPVVEAPGSFSHRGGIIDVYPTGSEWPLRIELFDDEIDTIRYFDPVSQRSIRPAEEVRLAPAKEQLPGLANQEMVASKTDALDYAKCGVEVRDRMAEELSVLASSPNPETLSFYNGLVNQAHLMEYIGANGLVVLERSGRVEAEALELEERFERMREAREERGELPVNFPSPHMDWEEFSNRLSGVPQMQLQTWVGDDEDNIFRPSTPYYGKLEQLAADVRRHQEANFAVVAVTQHQRRVAEILEQEGIGVVQVDSLESAPSAGQVVLLPGSLRDGWTVKFPVDKSAIGQVSALVLLTDSELFGTAKELRYTRRRKAEHGTEVILADLVPGAHVVHIDHGVARFAGTTHIGGDEDEKEYLILEYAENDKLYVPTDHLDRVSAFVGAQDQPPSLTRLSTAEWARIKSRVKSATREMAQELLRVNAARALAEGHEHSADTVWQQELEDSFPFVETPDQARAIVEVKADMETMRPMDRLICGDVGYGKTEIALRAAFKSVNDGMQVAVLVPTTVLAQQHYATFSERLSPFPVKVEVLSRFRTPKEQQEVISGLKDGSVDIVIGTHRLLQKDVKFKDLGLAVVDEEQRFGVSHKERLKQLRQQVDVLTLSATPIPRTLNMALAGIRDLSTMDSAPEARLPVKTFVSEYSEDVIKEAVLREMERGGQVFYLHNRVRTIHQAAAELNKLIPQAKIMVGHGQMAETELEDVMVDFGNGEADILVCTTIIESGLDMPNVNTMIIERADRFGLAQLYQLRGRVGRSEHRAYAYLLAPRGRRITEGAEHRLQAILEASELGAGFRIAMRDLEIRGAGNILGASQSGHIQDVGLDLYTQLLNEAVRELDEESGGAGAGDDPAAELPRIELPMNARIPEDYVDHLPTRLAVYQRLAKMTDSDYIPEIREELRDRFGPLPEEVENLLTLVSLRGLASEVGVESIVQGSDAIVLSLRVPVGGARIPLQRALGPSVQVGNTQMQMPLRRLGDEWLSRLTRVLERFLVFQENLRSLARLASAD</sequence>
<dbReference type="InterPro" id="IPR037235">
    <property type="entry name" value="TRCF-like_C_D7"/>
</dbReference>
<proteinExistence type="inferred from homology"/>
<dbReference type="InterPro" id="IPR027417">
    <property type="entry name" value="P-loop_NTPase"/>
</dbReference>
<evidence type="ECO:0000256" key="4">
    <source>
        <dbReference type="ARBA" id="ARBA00022763"/>
    </source>
</evidence>
<dbReference type="Pfam" id="PF00270">
    <property type="entry name" value="DEAD"/>
    <property type="match status" value="1"/>
</dbReference>
<dbReference type="GO" id="GO:0016787">
    <property type="term" value="F:hydrolase activity"/>
    <property type="evidence" value="ECO:0007669"/>
    <property type="project" value="UniProtKB-KW"/>
</dbReference>
<dbReference type="InterPro" id="IPR011545">
    <property type="entry name" value="DEAD/DEAH_box_helicase_dom"/>
</dbReference>
<dbReference type="InterPro" id="IPR004576">
    <property type="entry name" value="Mfd"/>
</dbReference>
<evidence type="ECO:0000259" key="11">
    <source>
        <dbReference type="PROSITE" id="PS51192"/>
    </source>
</evidence>
<keyword evidence="8" id="KW-0238">DNA-binding</keyword>
<keyword evidence="6" id="KW-0347">Helicase</keyword>
<dbReference type="InterPro" id="IPR036101">
    <property type="entry name" value="CarD-like/TRCF_RID_sf"/>
</dbReference>
<reference evidence="13" key="1">
    <citation type="submission" date="2015-10" db="EMBL/GenBank/DDBJ databases">
        <authorList>
            <person name="Gilbert D.G."/>
        </authorList>
    </citation>
    <scope>NUCLEOTIDE SEQUENCE</scope>
</reference>
<organism evidence="13">
    <name type="scientific">hydrothermal vent metagenome</name>
    <dbReference type="NCBI Taxonomy" id="652676"/>
    <lineage>
        <taxon>unclassified sequences</taxon>
        <taxon>metagenomes</taxon>
        <taxon>ecological metagenomes</taxon>
    </lineage>
</organism>
<dbReference type="GO" id="GO:0003678">
    <property type="term" value="F:DNA helicase activity"/>
    <property type="evidence" value="ECO:0007669"/>
    <property type="project" value="TreeGrafter"/>
</dbReference>
<dbReference type="PANTHER" id="PTHR47964">
    <property type="entry name" value="ATP-DEPENDENT DNA HELICASE HOMOLOG RECG, CHLOROPLASTIC"/>
    <property type="match status" value="1"/>
</dbReference>
<dbReference type="PROSITE" id="PS51192">
    <property type="entry name" value="HELICASE_ATP_BIND_1"/>
    <property type="match status" value="1"/>
</dbReference>
<evidence type="ECO:0000256" key="6">
    <source>
        <dbReference type="ARBA" id="ARBA00022806"/>
    </source>
</evidence>
<dbReference type="FunFam" id="3.40.50.300:FF:000546">
    <property type="entry name" value="Transcription-repair-coupling factor"/>
    <property type="match status" value="1"/>
</dbReference>
<dbReference type="PANTHER" id="PTHR47964:SF1">
    <property type="entry name" value="ATP-DEPENDENT DNA HELICASE HOMOLOG RECG, CHLOROPLASTIC"/>
    <property type="match status" value="1"/>
</dbReference>
<keyword evidence="2" id="KW-0963">Cytoplasm</keyword>
<evidence type="ECO:0000256" key="2">
    <source>
        <dbReference type="ARBA" id="ARBA00022490"/>
    </source>
</evidence>
<dbReference type="SMART" id="SM01058">
    <property type="entry name" value="CarD_TRCF"/>
    <property type="match status" value="1"/>
</dbReference>
<dbReference type="Gene3D" id="3.30.2060.10">
    <property type="entry name" value="Penicillin-binding protein 1b domain"/>
    <property type="match status" value="1"/>
</dbReference>
<dbReference type="GO" id="GO:0005737">
    <property type="term" value="C:cytoplasm"/>
    <property type="evidence" value="ECO:0007669"/>
    <property type="project" value="UniProtKB-SubCell"/>
</dbReference>
<dbReference type="GO" id="GO:0006281">
    <property type="term" value="P:DNA repair"/>
    <property type="evidence" value="ECO:0007669"/>
    <property type="project" value="UniProtKB-KW"/>
</dbReference>
<evidence type="ECO:0000256" key="8">
    <source>
        <dbReference type="ARBA" id="ARBA00023125"/>
    </source>
</evidence>
<feature type="domain" description="Helicase C-terminal" evidence="12">
    <location>
        <begin position="821"/>
        <end position="987"/>
    </location>
</feature>
<dbReference type="InterPro" id="IPR005118">
    <property type="entry name" value="TRCF_C"/>
</dbReference>
<dbReference type="HAMAP" id="MF_00969">
    <property type="entry name" value="TRCF"/>
    <property type="match status" value="1"/>
</dbReference>
<dbReference type="SMART" id="SM00490">
    <property type="entry name" value="HELICc"/>
    <property type="match status" value="1"/>
</dbReference>
<dbReference type="Pfam" id="PF02559">
    <property type="entry name" value="CarD_TRCF_RID"/>
    <property type="match status" value="1"/>
</dbReference>
<dbReference type="Pfam" id="PF00271">
    <property type="entry name" value="Helicase_C"/>
    <property type="match status" value="1"/>
</dbReference>
<evidence type="ECO:0000256" key="1">
    <source>
        <dbReference type="ARBA" id="ARBA00004496"/>
    </source>
</evidence>
<evidence type="ECO:0000259" key="12">
    <source>
        <dbReference type="PROSITE" id="PS51194"/>
    </source>
</evidence>
<dbReference type="InterPro" id="IPR041471">
    <property type="entry name" value="UvrB_inter"/>
</dbReference>
<dbReference type="SMART" id="SM00982">
    <property type="entry name" value="TRCF"/>
    <property type="match status" value="1"/>
</dbReference>
<feature type="compositionally biased region" description="Basic and acidic residues" evidence="10">
    <location>
        <begin position="9"/>
        <end position="31"/>
    </location>
</feature>
<dbReference type="PROSITE" id="PS51194">
    <property type="entry name" value="HELICASE_CTER"/>
    <property type="match status" value="1"/>
</dbReference>
<dbReference type="InterPro" id="IPR001650">
    <property type="entry name" value="Helicase_C-like"/>
</dbReference>
<dbReference type="CDD" id="cd17991">
    <property type="entry name" value="DEXHc_TRCF"/>
    <property type="match status" value="1"/>
</dbReference>
<keyword evidence="3" id="KW-0547">Nucleotide-binding</keyword>
<dbReference type="GO" id="GO:0003684">
    <property type="term" value="F:damaged DNA binding"/>
    <property type="evidence" value="ECO:0007669"/>
    <property type="project" value="InterPro"/>
</dbReference>
<dbReference type="AlphaFoldDB" id="A0A160VCY5"/>
<dbReference type="Pfam" id="PF03461">
    <property type="entry name" value="TRCF"/>
    <property type="match status" value="1"/>
</dbReference>
<dbReference type="SUPFAM" id="SSF141259">
    <property type="entry name" value="CarD-like"/>
    <property type="match status" value="1"/>
</dbReference>
<keyword evidence="4" id="KW-0227">DNA damage</keyword>
<keyword evidence="7" id="KW-0067">ATP-binding</keyword>
<name>A0A160VCY5_9ZZZZ</name>
<dbReference type="SMART" id="SM00487">
    <property type="entry name" value="DEXDc"/>
    <property type="match status" value="1"/>
</dbReference>
<dbReference type="Pfam" id="PF17757">
    <property type="entry name" value="UvrB_inter"/>
    <property type="match status" value="1"/>
</dbReference>
<gene>
    <name evidence="13" type="ORF">MGWOODY_Clf2997</name>
</gene>
<feature type="region of interest" description="Disordered" evidence="10">
    <location>
        <begin position="1"/>
        <end position="36"/>
    </location>
</feature>
<dbReference type="InterPro" id="IPR003711">
    <property type="entry name" value="CarD-like/TRCF_RID"/>
</dbReference>